<dbReference type="NCBIfam" id="NF041643">
    <property type="entry name" value="EAxFAS_anti"/>
    <property type="match status" value="1"/>
</dbReference>
<sequence>EGVGTPDSEALFASNEGVKQPTVLAAGAGYHLKQKRPAQNVRGMELLT</sequence>
<name>J9BFP4_BACCE</name>
<gene>
    <name evidence="1" type="ORF">IG3_04977</name>
</gene>
<evidence type="ECO:0000313" key="1">
    <source>
        <dbReference type="EMBL" id="EJV77594.1"/>
    </source>
</evidence>
<dbReference type="EMBL" id="AHDV01000037">
    <property type="protein sequence ID" value="EJV77594.1"/>
    <property type="molecule type" value="Genomic_DNA"/>
</dbReference>
<accession>J9BFP4</accession>
<evidence type="ECO:0000313" key="2">
    <source>
        <dbReference type="Proteomes" id="UP000004136"/>
    </source>
</evidence>
<feature type="non-terminal residue" evidence="1">
    <location>
        <position position="1"/>
    </location>
</feature>
<proteinExistence type="predicted"/>
<protein>
    <submittedName>
        <fullName evidence="1">Uncharacterized protein</fullName>
    </submittedName>
</protein>
<dbReference type="AlphaFoldDB" id="J9BFP4"/>
<reference evidence="1 2" key="1">
    <citation type="submission" date="2012-04" db="EMBL/GenBank/DDBJ databases">
        <title>The Genome Sequence of Bacillus cereus HuA2-1.</title>
        <authorList>
            <consortium name="The Broad Institute Genome Sequencing Platform"/>
            <consortium name="The Broad Institute Genome Sequencing Center for Infectious Disease"/>
            <person name="Feldgarden M."/>
            <person name="Van der Auwera G.A."/>
            <person name="Mahillon J."/>
            <person name="Duprez V."/>
            <person name="Timmery S."/>
            <person name="Mattelet C."/>
            <person name="Dierick K."/>
            <person name="Sun M."/>
            <person name="Yu Z."/>
            <person name="Zhu L."/>
            <person name="Hu X."/>
            <person name="Shank E.B."/>
            <person name="Swiecicka I."/>
            <person name="Hansen B.M."/>
            <person name="Andrup L."/>
            <person name="Young S.K."/>
            <person name="Zeng Q."/>
            <person name="Gargeya S."/>
            <person name="Fitzgerald M."/>
            <person name="Haas B."/>
            <person name="Abouelleil A."/>
            <person name="Alvarado L."/>
            <person name="Arachchi H.M."/>
            <person name="Berlin A."/>
            <person name="Chapman S.B."/>
            <person name="Goldberg J."/>
            <person name="Griggs A."/>
            <person name="Gujja S."/>
            <person name="Hansen M."/>
            <person name="Howarth C."/>
            <person name="Imamovic A."/>
            <person name="Larimer J."/>
            <person name="McCowen C."/>
            <person name="Montmayeur A."/>
            <person name="Murphy C."/>
            <person name="Neiman D."/>
            <person name="Pearson M."/>
            <person name="Priest M."/>
            <person name="Roberts A."/>
            <person name="Saif S."/>
            <person name="Shea T."/>
            <person name="Sisk P."/>
            <person name="Sykes S."/>
            <person name="Wortman J."/>
            <person name="Nusbaum C."/>
            <person name="Birren B."/>
        </authorList>
    </citation>
    <scope>NUCLEOTIDE SEQUENCE [LARGE SCALE GENOMIC DNA]</scope>
    <source>
        <strain evidence="1 2">HuA2-1</strain>
    </source>
</reference>
<organism evidence="1 2">
    <name type="scientific">Bacillus cereus HuA2-1</name>
    <dbReference type="NCBI Taxonomy" id="1053201"/>
    <lineage>
        <taxon>Bacteria</taxon>
        <taxon>Bacillati</taxon>
        <taxon>Bacillota</taxon>
        <taxon>Bacilli</taxon>
        <taxon>Bacillales</taxon>
        <taxon>Bacillaceae</taxon>
        <taxon>Bacillus</taxon>
        <taxon>Bacillus cereus group</taxon>
    </lineage>
</organism>
<dbReference type="Proteomes" id="UP000004136">
    <property type="component" value="Unassembled WGS sequence"/>
</dbReference>
<dbReference type="HOGENOM" id="CLU_211895_0_0_9"/>
<comment type="caution">
    <text evidence="1">The sequence shown here is derived from an EMBL/GenBank/DDBJ whole genome shotgun (WGS) entry which is preliminary data.</text>
</comment>